<dbReference type="EMBL" id="CYPR01000240">
    <property type="protein sequence ID" value="CUH40918.1"/>
    <property type="molecule type" value="Genomic_DNA"/>
</dbReference>
<dbReference type="STRING" id="313367.JSE7799_03658"/>
<keyword evidence="2" id="KW-1185">Reference proteome</keyword>
<dbReference type="AlphaFoldDB" id="A0A0M7BFQ1"/>
<dbReference type="OrthoDB" id="501208at2"/>
<dbReference type="Proteomes" id="UP000049455">
    <property type="component" value="Unassembled WGS sequence"/>
</dbReference>
<proteinExistence type="predicted"/>
<gene>
    <name evidence="1" type="ORF">JSE7799_03658</name>
</gene>
<organism evidence="1 2">
    <name type="scientific">Jannaschia seosinensis</name>
    <dbReference type="NCBI Taxonomy" id="313367"/>
    <lineage>
        <taxon>Bacteria</taxon>
        <taxon>Pseudomonadati</taxon>
        <taxon>Pseudomonadota</taxon>
        <taxon>Alphaproteobacteria</taxon>
        <taxon>Rhodobacterales</taxon>
        <taxon>Roseobacteraceae</taxon>
        <taxon>Jannaschia</taxon>
    </lineage>
</organism>
<name>A0A0M7BFQ1_9RHOB</name>
<sequence length="471" mass="52422">MTRTPPPGIALFDSTSGLADGLAHSLKGRGFPALGQSGLVARLAPLANRLPRRLRQAAFAAGGPSEAISPRRVDSVDAEDIAQWVTDLYPKRRYPAVMIGSSNGALAHACAAMGIPWLPQTFLTLVQKRPQDPDDAVAAMQAGHSVAETLLKANPGISVHHMHDPNQDRRMTPLVSYFRLKHRRLPKAYRTFIDENLEPGGTVYVVNCEQTWPLTKLSDRYFFQFGAVGGASWEDYFEGGERVRNYFRDLGKDRQRWTPPAPNYEGAEAEWGYEPELDRDLDAVAKEKGLRQARLSFGEPEDPSPVVADLFQEHYRANGITPRRLLVPSFILQDPYWTLRTASVPFWMVFNIASSQPKIRDYIARSGSFEEIAMMLFPNGTPAIGQGSIESWRSILNEARVTGRFIGVEEDVYPSDLAGLRRYHKELKSLEPHIPMPPPLALERFEAAIGHADHLRFDVIRSDGAGAGRSP</sequence>
<evidence type="ECO:0000313" key="2">
    <source>
        <dbReference type="Proteomes" id="UP000049455"/>
    </source>
</evidence>
<dbReference type="RefSeq" id="WP_055664906.1">
    <property type="nucleotide sequence ID" value="NZ_CYPR01000240.1"/>
</dbReference>
<protein>
    <submittedName>
        <fullName evidence="1">Uncharacterized protein</fullName>
    </submittedName>
</protein>
<accession>A0A0M7BFQ1</accession>
<reference evidence="1 2" key="1">
    <citation type="submission" date="2015-09" db="EMBL/GenBank/DDBJ databases">
        <authorList>
            <person name="Jackson K.R."/>
            <person name="Lunt B.L."/>
            <person name="Fisher J.N.B."/>
            <person name="Gardner A.V."/>
            <person name="Bailey M.E."/>
            <person name="Deus L.M."/>
            <person name="Earl A.S."/>
            <person name="Gibby P.D."/>
            <person name="Hartmann K.A."/>
            <person name="Liu J.E."/>
            <person name="Manci A.M."/>
            <person name="Nielsen D.A."/>
            <person name="Solomon M.B."/>
            <person name="Breakwell D.P."/>
            <person name="Burnett S.H."/>
            <person name="Grose J.H."/>
        </authorList>
    </citation>
    <scope>NUCLEOTIDE SEQUENCE [LARGE SCALE GENOMIC DNA]</scope>
    <source>
        <strain evidence="1 2">CECT 7799</strain>
    </source>
</reference>
<evidence type="ECO:0000313" key="1">
    <source>
        <dbReference type="EMBL" id="CUH40918.1"/>
    </source>
</evidence>